<name>A0ABU9ZG12_9HYPH</name>
<keyword evidence="1" id="KW-0489">Methyltransferase</keyword>
<dbReference type="RefSeq" id="WP_345971750.1">
    <property type="nucleotide sequence ID" value="NZ_JAQYXL010000001.1"/>
</dbReference>
<comment type="caution">
    <text evidence="1">The sequence shown here is derived from an EMBL/GenBank/DDBJ whole genome shotgun (WGS) entry which is preliminary data.</text>
</comment>
<organism evidence="1 2">
    <name type="scientific">Methylorubrum rhodesianum</name>
    <dbReference type="NCBI Taxonomy" id="29427"/>
    <lineage>
        <taxon>Bacteria</taxon>
        <taxon>Pseudomonadati</taxon>
        <taxon>Pseudomonadota</taxon>
        <taxon>Alphaproteobacteria</taxon>
        <taxon>Hyphomicrobiales</taxon>
        <taxon>Methylobacteriaceae</taxon>
        <taxon>Methylorubrum</taxon>
    </lineage>
</organism>
<dbReference type="Pfam" id="PF13578">
    <property type="entry name" value="Methyltransf_24"/>
    <property type="match status" value="1"/>
</dbReference>
<dbReference type="GO" id="GO:0032259">
    <property type="term" value="P:methylation"/>
    <property type="evidence" value="ECO:0007669"/>
    <property type="project" value="UniProtKB-KW"/>
</dbReference>
<evidence type="ECO:0000313" key="2">
    <source>
        <dbReference type="Proteomes" id="UP001404845"/>
    </source>
</evidence>
<dbReference type="GO" id="GO:0008168">
    <property type="term" value="F:methyltransferase activity"/>
    <property type="evidence" value="ECO:0007669"/>
    <property type="project" value="UniProtKB-KW"/>
</dbReference>
<keyword evidence="2" id="KW-1185">Reference proteome</keyword>
<accession>A0ABU9ZG12</accession>
<keyword evidence="1" id="KW-0808">Transferase</keyword>
<dbReference type="Proteomes" id="UP001404845">
    <property type="component" value="Unassembled WGS sequence"/>
</dbReference>
<dbReference type="SUPFAM" id="SSF53335">
    <property type="entry name" value="S-adenosyl-L-methionine-dependent methyltransferases"/>
    <property type="match status" value="1"/>
</dbReference>
<protein>
    <submittedName>
        <fullName evidence="1">Class I SAM-dependent methyltransferase</fullName>
    </submittedName>
</protein>
<reference evidence="1 2" key="1">
    <citation type="journal article" date="2023" name="PLoS ONE">
        <title>Complete genome assembly of Hawai'i environmental nontuberculous mycobacteria reveals unexpected co-isolation with methylobacteria.</title>
        <authorList>
            <person name="Hendrix J."/>
            <person name="Epperson L.E."/>
            <person name="Tong E.I."/>
            <person name="Chan Y.L."/>
            <person name="Hasan N.A."/>
            <person name="Dawrs S.N."/>
            <person name="Norton G.J."/>
            <person name="Virdi R."/>
            <person name="Crooks J.L."/>
            <person name="Chan E.D."/>
            <person name="Honda J.R."/>
            <person name="Strong M."/>
        </authorList>
    </citation>
    <scope>NUCLEOTIDE SEQUENCE [LARGE SCALE GENOMIC DNA]</scope>
    <source>
        <strain evidence="1 2">NJH_HI01</strain>
    </source>
</reference>
<sequence length="247" mass="27718">MSAMPRQHEGLHYMSLMSSLSKLRETQNYLEIGVQQGIHFSVIHANHAVAVDPGFLINQNIANNKNSVYMHNGTSDSFFRSQYANDAMKGRIDLAFLDGLHVFEFLLRDFFNTEALSATHGLIALHDCLPITAAMAQRNEAEAHKMGADTHFPGAWTGDVWKVVSILKKFRKDLRVLCFSAAPTGLILITNLDPTSTTLRDNYLDIVEEYAKIPNDQAAIEAFYDGIELLAPEDAVRDFDHSLFFRV</sequence>
<evidence type="ECO:0000313" key="1">
    <source>
        <dbReference type="EMBL" id="MEN3230377.1"/>
    </source>
</evidence>
<dbReference type="InterPro" id="IPR029063">
    <property type="entry name" value="SAM-dependent_MTases_sf"/>
</dbReference>
<gene>
    <name evidence="1" type="ORF">PUR21_22520</name>
</gene>
<proteinExistence type="predicted"/>
<dbReference type="EMBL" id="JAQYXL010000001">
    <property type="protein sequence ID" value="MEN3230377.1"/>
    <property type="molecule type" value="Genomic_DNA"/>
</dbReference>